<protein>
    <submittedName>
        <fullName evidence="1">Uncharacterized protein</fullName>
    </submittedName>
</protein>
<keyword evidence="2" id="KW-1185">Reference proteome</keyword>
<dbReference type="Proteomes" id="UP000798662">
    <property type="component" value="Chromosome 2"/>
</dbReference>
<accession>A0ACC3C186</accession>
<gene>
    <name evidence="1" type="ORF">I4F81_006319</name>
</gene>
<comment type="caution">
    <text evidence="1">The sequence shown here is derived from an EMBL/GenBank/DDBJ whole genome shotgun (WGS) entry which is preliminary data.</text>
</comment>
<evidence type="ECO:0000313" key="1">
    <source>
        <dbReference type="EMBL" id="KAK1863765.1"/>
    </source>
</evidence>
<sequence length="240" mass="24138">MANTSTTFHVTGFGPFHGVTDNPSARLVEALPAALAQSRANLAATGYRHPGGWPVGRPVLASTTILTVSTAAVDAKLAELPSLPAERRSRLPLGAILRTLQMQGWPVSISDNAGRFVCNWTYYRSLVHVARLDAAPAAAVPAAAQVAGGVAAATVGTGGTISRGPAHAAEGSGGAGGSGDVGSGMVGSPPRPPPPDAAAVQPPVAALFVHVPAARNDAVHELFAQFGAALLEVIAATVWA</sequence>
<organism evidence="1 2">
    <name type="scientific">Pyropia yezoensis</name>
    <name type="common">Susabi-nori</name>
    <name type="synonym">Porphyra yezoensis</name>
    <dbReference type="NCBI Taxonomy" id="2788"/>
    <lineage>
        <taxon>Eukaryota</taxon>
        <taxon>Rhodophyta</taxon>
        <taxon>Bangiophyceae</taxon>
        <taxon>Bangiales</taxon>
        <taxon>Bangiaceae</taxon>
        <taxon>Pyropia</taxon>
    </lineage>
</organism>
<reference evidence="1" key="1">
    <citation type="submission" date="2019-11" db="EMBL/GenBank/DDBJ databases">
        <title>Nori genome reveals adaptations in red seaweeds to the harsh intertidal environment.</title>
        <authorList>
            <person name="Wang D."/>
            <person name="Mao Y."/>
        </authorList>
    </citation>
    <scope>NUCLEOTIDE SEQUENCE</scope>
    <source>
        <tissue evidence="1">Gametophyte</tissue>
    </source>
</reference>
<evidence type="ECO:0000313" key="2">
    <source>
        <dbReference type="Proteomes" id="UP000798662"/>
    </source>
</evidence>
<dbReference type="EMBL" id="CM020619">
    <property type="protein sequence ID" value="KAK1863765.1"/>
    <property type="molecule type" value="Genomic_DNA"/>
</dbReference>
<proteinExistence type="predicted"/>
<name>A0ACC3C186_PYRYE</name>